<proteinExistence type="predicted"/>
<dbReference type="PANTHER" id="PTHR42643:SF30">
    <property type="entry name" value="IONOTROPIC RECEPTOR 40A-RELATED"/>
    <property type="match status" value="1"/>
</dbReference>
<comment type="caution">
    <text evidence="10">The sequence shown here is derived from an EMBL/GenBank/DDBJ whole genome shotgun (WGS) entry which is preliminary data.</text>
</comment>
<protein>
    <recommendedName>
        <fullName evidence="12">Ionotropic receptor</fullName>
    </recommendedName>
</protein>
<evidence type="ECO:0008006" key="12">
    <source>
        <dbReference type="Google" id="ProtNLM"/>
    </source>
</evidence>
<keyword evidence="9" id="KW-0732">Signal</keyword>
<keyword evidence="5 8" id="KW-0472">Membrane</keyword>
<evidence type="ECO:0000313" key="11">
    <source>
        <dbReference type="Proteomes" id="UP001107558"/>
    </source>
</evidence>
<evidence type="ECO:0000256" key="5">
    <source>
        <dbReference type="ARBA" id="ARBA00023136"/>
    </source>
</evidence>
<feature type="chain" id="PRO_5039903780" description="Ionotropic receptor" evidence="9">
    <location>
        <begin position="20"/>
        <end position="1396"/>
    </location>
</feature>
<feature type="transmembrane region" description="Helical" evidence="8">
    <location>
        <begin position="1099"/>
        <end position="1121"/>
    </location>
</feature>
<sequence length="1396" mass="166153">MILTKIILYLLIFYHPCLLRKISNYSALESSTLDHSGHELVAKAIADVIQEFFISNQINFDLILYKDSSSHLDNVINKVRKILSFPTACFYILNDTNWNHELKQSAIIFIKSRKNLFDFYLEAPDFMPENNAPSEKRRYLIYIEEVKTFEQLENIIRITRDEIDFTNPPDYRYFEVFIVNEKKFVNFYARVLFSDKICGIFTPKILNSFDKKSQNWTKNLENFDHYKNFQGCLLNFYIDQIYWYNIRNDQIYQTFSNSNFILNEKLHIKDANWPSLVFEVVNELAKMGNFTPNHVLVYVEDGDFSRGHFTRNFKFDLHHGFFINPTLTRALRDAMVTYPLAISECYFLVSYNDFYTNYEKLVFPFDTATWILILLTFGFTFATICILKFCPKWIRTIVFGRGILNPAYNALGIFFGISQLRLPNENFCRSLLIIYIWFCLIIRTCFQSKMFEFMTSDMRKPLPTSIDDLLHMNYSIIFPASLEPIILYHLYEKKNIPVAYFIHDDDLKLFYNQALKGTADSKYAFFVTHEMHSMLNDIFKDSLPVMENDQFQEMIEFIFDRNCILLENFDDLMAKLIPSGILQFLNKLKKWFYYTPLIDDNEDTRKILSLKDLEYGFVLFLTAGSISIFVFICELHALYVRRQMRKLLGLYEFIRIVRERLKDYHDKWKDLVQSLLPKQQISIKHKFPTTRSYYKKNQKHIQQLNLRKKILKFKLKKFKMKTRYLEKNKKVLGLEITFTCLLIFLALCVEISCQNVKYKALKDAFIENSAKSVSKSIADVINEFYMKNHIDFDFIIFGNRTNHINDVINGIKNQSNHETFPTVLKHIRNFEKWDKKLNRSAIVFISSLDNHSYLDKFLVYSTQKSQFTNLLPKKFKFLVYIQKAKSFKTVEANNKFFLDRQLKLTSKFSDFEFLILNSRNKVILTANVFYSEKKCGESQLKILNTFDKKSQKWDKKLKNFDHFANFHGCIINFETAISYNFYVRNFPTISIPNEILFDRNTKYSGAIGALVNALALRHNFTIFYKLTDYKGHTEYERTLNYNLSSFHTFQIYKDIKQTFSYNSTSYSSQPLLFLDYYFLISHNEFYTNYEKLTFPFDTITWILIFFTFGLTFASILGLNFCPQWVRTIVFGEGINNAAYNALGIFFGISQMRLAQEFFCRTIFIIYLWFCLIIRTCWQSMMFECITNDMRKPMPESIEDLLSMDYNVVVFENITYKEMLNGRDGPEIESDDDDYLNYLYEFILNGELNSKYAFLVRTDYHALLNLIYKKSLPIMKNERLTKPCAFTMMRHNIMTQPIDEMINDLIPSGIFQYEDDYGMWYHYRPVEDEIQDSRRILSMYDLEFGFVIIFGFLGLSIIVFICELHALYVRRQMRKLLGLYEFIRVVRERLKDYHDKW</sequence>
<feature type="transmembrane region" description="Helical" evidence="8">
    <location>
        <begin position="1157"/>
        <end position="1180"/>
    </location>
</feature>
<comment type="subcellular location">
    <subcellularLocation>
        <location evidence="1">Cell membrane</location>
        <topology evidence="1">Multi-pass membrane protein</topology>
    </subcellularLocation>
</comment>
<organism evidence="10 11">
    <name type="scientific">Polypedilum vanderplanki</name>
    <name type="common">Sleeping chironomid midge</name>
    <dbReference type="NCBI Taxonomy" id="319348"/>
    <lineage>
        <taxon>Eukaryota</taxon>
        <taxon>Metazoa</taxon>
        <taxon>Ecdysozoa</taxon>
        <taxon>Arthropoda</taxon>
        <taxon>Hexapoda</taxon>
        <taxon>Insecta</taxon>
        <taxon>Pterygota</taxon>
        <taxon>Neoptera</taxon>
        <taxon>Endopterygota</taxon>
        <taxon>Diptera</taxon>
        <taxon>Nematocera</taxon>
        <taxon>Chironomoidea</taxon>
        <taxon>Chironomidae</taxon>
        <taxon>Chironominae</taxon>
        <taxon>Polypedilum</taxon>
        <taxon>Polypedilum</taxon>
    </lineage>
</organism>
<gene>
    <name evidence="10" type="ORF">PVAND_009355</name>
</gene>
<name>A0A9J6CCC7_POLVA</name>
<feature type="signal peptide" evidence="9">
    <location>
        <begin position="1"/>
        <end position="19"/>
    </location>
</feature>
<dbReference type="GO" id="GO:0005886">
    <property type="term" value="C:plasma membrane"/>
    <property type="evidence" value="ECO:0007669"/>
    <property type="project" value="UniProtKB-SubCell"/>
</dbReference>
<feature type="transmembrane region" description="Helical" evidence="8">
    <location>
        <begin position="472"/>
        <end position="491"/>
    </location>
</feature>
<evidence type="ECO:0000256" key="6">
    <source>
        <dbReference type="ARBA" id="ARBA00023170"/>
    </source>
</evidence>
<dbReference type="Gene3D" id="1.10.287.70">
    <property type="match status" value="1"/>
</dbReference>
<dbReference type="EMBL" id="JADBJN010000001">
    <property type="protein sequence ID" value="KAG5679817.1"/>
    <property type="molecule type" value="Genomic_DNA"/>
</dbReference>
<dbReference type="InterPro" id="IPR052192">
    <property type="entry name" value="Insect_Ionotropic_Sensory_Rcpt"/>
</dbReference>
<keyword evidence="3 8" id="KW-0812">Transmembrane</keyword>
<feature type="transmembrane region" description="Helical" evidence="8">
    <location>
        <begin position="1343"/>
        <end position="1368"/>
    </location>
</feature>
<evidence type="ECO:0000256" key="2">
    <source>
        <dbReference type="ARBA" id="ARBA00022475"/>
    </source>
</evidence>
<keyword evidence="4 8" id="KW-1133">Transmembrane helix</keyword>
<evidence type="ECO:0000256" key="4">
    <source>
        <dbReference type="ARBA" id="ARBA00022989"/>
    </source>
</evidence>
<dbReference type="Proteomes" id="UP001107558">
    <property type="component" value="Chromosome 1"/>
</dbReference>
<keyword evidence="6" id="KW-0675">Receptor</keyword>
<dbReference type="PANTHER" id="PTHR42643">
    <property type="entry name" value="IONOTROPIC RECEPTOR 20A-RELATED"/>
    <property type="match status" value="1"/>
</dbReference>
<feature type="transmembrane region" description="Helical" evidence="8">
    <location>
        <begin position="731"/>
        <end position="752"/>
    </location>
</feature>
<evidence type="ECO:0000313" key="10">
    <source>
        <dbReference type="EMBL" id="KAG5679817.1"/>
    </source>
</evidence>
<feature type="transmembrane region" description="Helical" evidence="8">
    <location>
        <begin position="402"/>
        <end position="420"/>
    </location>
</feature>
<keyword evidence="7" id="KW-0325">Glycoprotein</keyword>
<accession>A0A9J6CCC7</accession>
<evidence type="ECO:0000256" key="7">
    <source>
        <dbReference type="ARBA" id="ARBA00023180"/>
    </source>
</evidence>
<reference evidence="10" key="1">
    <citation type="submission" date="2021-03" db="EMBL/GenBank/DDBJ databases">
        <title>Chromosome level genome of the anhydrobiotic midge Polypedilum vanderplanki.</title>
        <authorList>
            <person name="Yoshida Y."/>
            <person name="Kikawada T."/>
            <person name="Gusev O."/>
        </authorList>
    </citation>
    <scope>NUCLEOTIDE SEQUENCE</scope>
    <source>
        <strain evidence="10">NIAS01</strain>
        <tissue evidence="10">Whole body or cell culture</tissue>
    </source>
</reference>
<feature type="transmembrane region" description="Helical" evidence="8">
    <location>
        <begin position="370"/>
        <end position="390"/>
    </location>
</feature>
<keyword evidence="11" id="KW-1185">Reference proteome</keyword>
<feature type="transmembrane region" description="Helical" evidence="8">
    <location>
        <begin position="432"/>
        <end position="451"/>
    </location>
</feature>
<evidence type="ECO:0000256" key="3">
    <source>
        <dbReference type="ARBA" id="ARBA00022692"/>
    </source>
</evidence>
<evidence type="ECO:0000256" key="9">
    <source>
        <dbReference type="SAM" id="SignalP"/>
    </source>
</evidence>
<evidence type="ECO:0000256" key="8">
    <source>
        <dbReference type="SAM" id="Phobius"/>
    </source>
</evidence>
<feature type="transmembrane region" description="Helical" evidence="8">
    <location>
        <begin position="615"/>
        <end position="640"/>
    </location>
</feature>
<dbReference type="OrthoDB" id="6614738at2759"/>
<keyword evidence="2" id="KW-1003">Cell membrane</keyword>
<evidence type="ECO:0000256" key="1">
    <source>
        <dbReference type="ARBA" id="ARBA00004651"/>
    </source>
</evidence>